<proteinExistence type="predicted"/>
<dbReference type="AlphaFoldDB" id="A0A941GYK5"/>
<evidence type="ECO:0000313" key="1">
    <source>
        <dbReference type="EMBL" id="MBR8828668.1"/>
    </source>
</evidence>
<evidence type="ECO:0000313" key="2">
    <source>
        <dbReference type="Proteomes" id="UP000767446"/>
    </source>
</evidence>
<name>A0A941GYK5_9CHRO</name>
<dbReference type="Proteomes" id="UP000767446">
    <property type="component" value="Unassembled WGS sequence"/>
</dbReference>
<accession>A0A941GYK5</accession>
<gene>
    <name evidence="1" type="ORF">DSM107014_12345</name>
</gene>
<dbReference type="EMBL" id="JADQBC010000081">
    <property type="protein sequence ID" value="MBR8828668.1"/>
    <property type="molecule type" value="Genomic_DNA"/>
</dbReference>
<reference evidence="1" key="1">
    <citation type="submission" date="2021-02" db="EMBL/GenBank/DDBJ databases">
        <title>Metagenome analyses of Stigonema ocellatum DSM 106950, Chlorogloea purpurea SAG 13.99 and Gomphosphaeria aponina DSM 107014.</title>
        <authorList>
            <person name="Marter P."/>
            <person name="Huang S."/>
        </authorList>
    </citation>
    <scope>NUCLEOTIDE SEQUENCE</scope>
    <source>
        <strain evidence="1">JP213</strain>
    </source>
</reference>
<sequence>MLFLASMMEEKTIDISNNYGRKEHEKLLSYAAKNEMTISEVIRDWLKQ</sequence>
<protein>
    <submittedName>
        <fullName evidence="1">Uncharacterized protein</fullName>
    </submittedName>
</protein>
<organism evidence="1 2">
    <name type="scientific">Gomphosphaeria aponina SAG 52.96 = DSM 107014</name>
    <dbReference type="NCBI Taxonomy" id="1521640"/>
    <lineage>
        <taxon>Bacteria</taxon>
        <taxon>Bacillati</taxon>
        <taxon>Cyanobacteriota</taxon>
        <taxon>Cyanophyceae</taxon>
        <taxon>Oscillatoriophycideae</taxon>
        <taxon>Chroococcales</taxon>
        <taxon>Gomphosphaeriaceae</taxon>
        <taxon>Gomphosphaeria</taxon>
    </lineage>
</organism>
<comment type="caution">
    <text evidence="1">The sequence shown here is derived from an EMBL/GenBank/DDBJ whole genome shotgun (WGS) entry which is preliminary data.</text>
</comment>